<protein>
    <submittedName>
        <fullName evidence="1">Uncharacterized protein</fullName>
    </submittedName>
</protein>
<keyword evidence="2" id="KW-1185">Reference proteome</keyword>
<accession>A0AA86JLA7</accession>
<dbReference type="KEGG" id="lto:RGQ30_21780"/>
<evidence type="ECO:0000313" key="2">
    <source>
        <dbReference type="Proteomes" id="UP001329151"/>
    </source>
</evidence>
<dbReference type="AlphaFoldDB" id="A0AA86JLA7"/>
<evidence type="ECO:0000313" key="1">
    <source>
        <dbReference type="EMBL" id="BET26677.1"/>
    </source>
</evidence>
<organism evidence="1 2">
    <name type="scientific">Limnobacter thiooxidans</name>
    <dbReference type="NCBI Taxonomy" id="131080"/>
    <lineage>
        <taxon>Bacteria</taxon>
        <taxon>Pseudomonadati</taxon>
        <taxon>Pseudomonadota</taxon>
        <taxon>Betaproteobacteria</taxon>
        <taxon>Burkholderiales</taxon>
        <taxon>Burkholderiaceae</taxon>
        <taxon>Limnobacter</taxon>
    </lineage>
</organism>
<reference evidence="1 2" key="1">
    <citation type="submission" date="2023-10" db="EMBL/GenBank/DDBJ databases">
        <title>Complete Genome Sequence of Limnobacter thiooxidans CS-K2T, Isolated from freshwater lake sediments in Bavaria, Germany.</title>
        <authorList>
            <person name="Naruki M."/>
            <person name="Watanabe A."/>
            <person name="Warashina T."/>
            <person name="Morita T."/>
            <person name="Arakawa K."/>
        </authorList>
    </citation>
    <scope>NUCLEOTIDE SEQUENCE [LARGE SCALE GENOMIC DNA]</scope>
    <source>
        <strain evidence="1 2">CS-K2</strain>
    </source>
</reference>
<sequence length="120" mass="13706">MIAIETGLSSDRSTEIVGVNWNTEGLKVSVFSKQWNACVRFEWVHGFRVLDESDLTEFWQHCNLLNGWVFEVLSGGWRELENQRENFITGKSDKVKEFLIIGTNECISILSEQPPAISVN</sequence>
<proteinExistence type="predicted"/>
<dbReference type="EMBL" id="AP028947">
    <property type="protein sequence ID" value="BET26677.1"/>
    <property type="molecule type" value="Genomic_DNA"/>
</dbReference>
<gene>
    <name evidence="1" type="ORF">RGQ30_21780</name>
</gene>
<dbReference type="Proteomes" id="UP001329151">
    <property type="component" value="Chromosome"/>
</dbReference>
<name>A0AA86JLA7_9BURK</name>